<accession>A0ABQ6H8F6</accession>
<dbReference type="InterPro" id="IPR006675">
    <property type="entry name" value="HDIG_dom"/>
</dbReference>
<sequence>MTDTTQDLEKIAINDVEMGMYVVSVINPKTQLTVKSEGFVSSDKTLKKLKKSGVKFIFIDMDKSKHASKPIDFDVAETEIETEVEEDHHERKVPLDAEMNKAVKLYNNAKDLQGKILTSITESKDIDIAEVSQTTDAIVDSIFRNQDALSCMSRIRMKDEYLVEHSLNVAVLISIFAKHMSYDKKIIEQLALGAFLHDIGKVLIPDNVLNKPGRLTSEEYDVMKGHVIKGLEVVKTMDGVPDIALSLIATHHERLDGKGYPFGLAAEDISIFDRMIAIVDSYDAMTADRVYKAGMHPIQAFKNLIKDSKESYDNGLVEKFIQSLGLYPVGTLVKLTSGKVGLISGLNKNKPLKPIVRVFYNTRLKQNIAVEDIDLAKPKYDDQIDSCVRPEDFNLNLLNFFKNAFMS</sequence>
<dbReference type="NCBIfam" id="TIGR00277">
    <property type="entry name" value="HDIG"/>
    <property type="match status" value="1"/>
</dbReference>
<reference evidence="2 3" key="1">
    <citation type="submission" date="2023-03" db="EMBL/GenBank/DDBJ databases">
        <title>Thalassotalea loyana LMG 22536T draft genome sequence.</title>
        <authorList>
            <person name="Sawabe T."/>
        </authorList>
    </citation>
    <scope>NUCLEOTIDE SEQUENCE [LARGE SCALE GENOMIC DNA]</scope>
    <source>
        <strain evidence="2 3">LMG 22536</strain>
    </source>
</reference>
<dbReference type="InterPro" id="IPR037522">
    <property type="entry name" value="HD_GYP_dom"/>
</dbReference>
<comment type="caution">
    <text evidence="2">The sequence shown here is derived from an EMBL/GenBank/DDBJ whole genome shotgun (WGS) entry which is preliminary data.</text>
</comment>
<dbReference type="EMBL" id="BSSV01000001">
    <property type="protein sequence ID" value="GLX84413.1"/>
    <property type="molecule type" value="Genomic_DNA"/>
</dbReference>
<feature type="domain" description="HD-GYP" evidence="1">
    <location>
        <begin position="140"/>
        <end position="336"/>
    </location>
</feature>
<dbReference type="Gene3D" id="1.10.3210.10">
    <property type="entry name" value="Hypothetical protein af1432"/>
    <property type="match status" value="1"/>
</dbReference>
<dbReference type="PANTHER" id="PTHR43155">
    <property type="entry name" value="CYCLIC DI-GMP PHOSPHODIESTERASE PA4108-RELATED"/>
    <property type="match status" value="1"/>
</dbReference>
<dbReference type="SUPFAM" id="SSF109604">
    <property type="entry name" value="HD-domain/PDEase-like"/>
    <property type="match status" value="1"/>
</dbReference>
<evidence type="ECO:0000313" key="3">
    <source>
        <dbReference type="Proteomes" id="UP001157134"/>
    </source>
</evidence>
<gene>
    <name evidence="2" type="ORF">tloyanaT_06650</name>
</gene>
<dbReference type="RefSeq" id="WP_284295984.1">
    <property type="nucleotide sequence ID" value="NZ_BSSV01000001.1"/>
</dbReference>
<organism evidence="2 3">
    <name type="scientific">Thalassotalea loyana</name>
    <dbReference type="NCBI Taxonomy" id="280483"/>
    <lineage>
        <taxon>Bacteria</taxon>
        <taxon>Pseudomonadati</taxon>
        <taxon>Pseudomonadota</taxon>
        <taxon>Gammaproteobacteria</taxon>
        <taxon>Alteromonadales</taxon>
        <taxon>Colwelliaceae</taxon>
        <taxon>Thalassotalea</taxon>
    </lineage>
</organism>
<dbReference type="Pfam" id="PF13487">
    <property type="entry name" value="HD_5"/>
    <property type="match status" value="1"/>
</dbReference>
<name>A0ABQ6H8F6_9GAMM</name>
<proteinExistence type="predicted"/>
<dbReference type="InterPro" id="IPR003607">
    <property type="entry name" value="HD/PDEase_dom"/>
</dbReference>
<protein>
    <submittedName>
        <fullName evidence="2">Phosphodiesterase</fullName>
    </submittedName>
</protein>
<dbReference type="SMART" id="SM00471">
    <property type="entry name" value="HDc"/>
    <property type="match status" value="1"/>
</dbReference>
<dbReference type="Proteomes" id="UP001157134">
    <property type="component" value="Unassembled WGS sequence"/>
</dbReference>
<dbReference type="InterPro" id="IPR021812">
    <property type="entry name" value="DUF3391"/>
</dbReference>
<evidence type="ECO:0000313" key="2">
    <source>
        <dbReference type="EMBL" id="GLX84413.1"/>
    </source>
</evidence>
<dbReference type="PROSITE" id="PS51832">
    <property type="entry name" value="HD_GYP"/>
    <property type="match status" value="1"/>
</dbReference>
<dbReference type="CDD" id="cd00077">
    <property type="entry name" value="HDc"/>
    <property type="match status" value="1"/>
</dbReference>
<dbReference type="PANTHER" id="PTHR43155:SF2">
    <property type="entry name" value="CYCLIC DI-GMP PHOSPHODIESTERASE PA4108"/>
    <property type="match status" value="1"/>
</dbReference>
<evidence type="ECO:0000259" key="1">
    <source>
        <dbReference type="PROSITE" id="PS51832"/>
    </source>
</evidence>
<keyword evidence="3" id="KW-1185">Reference proteome</keyword>
<dbReference type="Pfam" id="PF11871">
    <property type="entry name" value="DUF3391"/>
    <property type="match status" value="1"/>
</dbReference>